<accession>A0ABN9T916</accession>
<evidence type="ECO:0000313" key="4">
    <source>
        <dbReference type="EMBL" id="CAK0841631.1"/>
    </source>
</evidence>
<dbReference type="EMBL" id="CAUYUJ010014471">
    <property type="protein sequence ID" value="CAK0841631.1"/>
    <property type="molecule type" value="Genomic_DNA"/>
</dbReference>
<evidence type="ECO:0008006" key="6">
    <source>
        <dbReference type="Google" id="ProtNLM"/>
    </source>
</evidence>
<dbReference type="PROSITE" id="PS51375">
    <property type="entry name" value="PPR"/>
    <property type="match status" value="1"/>
</dbReference>
<dbReference type="Proteomes" id="UP001189429">
    <property type="component" value="Unassembled WGS sequence"/>
</dbReference>
<evidence type="ECO:0000256" key="2">
    <source>
        <dbReference type="PROSITE-ProRule" id="PRU00708"/>
    </source>
</evidence>
<dbReference type="InterPro" id="IPR002885">
    <property type="entry name" value="PPR_rpt"/>
</dbReference>
<evidence type="ECO:0000313" key="5">
    <source>
        <dbReference type="Proteomes" id="UP001189429"/>
    </source>
</evidence>
<proteinExistence type="predicted"/>
<dbReference type="PANTHER" id="PTHR47447">
    <property type="entry name" value="OS03G0856100 PROTEIN"/>
    <property type="match status" value="1"/>
</dbReference>
<organism evidence="4 5">
    <name type="scientific">Prorocentrum cordatum</name>
    <dbReference type="NCBI Taxonomy" id="2364126"/>
    <lineage>
        <taxon>Eukaryota</taxon>
        <taxon>Sar</taxon>
        <taxon>Alveolata</taxon>
        <taxon>Dinophyceae</taxon>
        <taxon>Prorocentrales</taxon>
        <taxon>Prorocentraceae</taxon>
        <taxon>Prorocentrum</taxon>
    </lineage>
</organism>
<gene>
    <name evidence="4" type="ORF">PCOR1329_LOCUS36793</name>
</gene>
<keyword evidence="5" id="KW-1185">Reference proteome</keyword>
<dbReference type="InterPro" id="IPR011990">
    <property type="entry name" value="TPR-like_helical_dom_sf"/>
</dbReference>
<comment type="caution">
    <text evidence="4">The sequence shown here is derived from an EMBL/GenBank/DDBJ whole genome shotgun (WGS) entry which is preliminary data.</text>
</comment>
<reference evidence="4" key="1">
    <citation type="submission" date="2023-10" db="EMBL/GenBank/DDBJ databases">
        <authorList>
            <person name="Chen Y."/>
            <person name="Shah S."/>
            <person name="Dougan E. K."/>
            <person name="Thang M."/>
            <person name="Chan C."/>
        </authorList>
    </citation>
    <scope>NUCLEOTIDE SEQUENCE [LARGE SCALE GENOMIC DNA]</scope>
</reference>
<feature type="region of interest" description="Disordered" evidence="3">
    <location>
        <begin position="1"/>
        <end position="29"/>
    </location>
</feature>
<evidence type="ECO:0000256" key="1">
    <source>
        <dbReference type="ARBA" id="ARBA00022737"/>
    </source>
</evidence>
<dbReference type="PANTHER" id="PTHR47447:SF17">
    <property type="entry name" value="OS12G0638900 PROTEIN"/>
    <property type="match status" value="1"/>
</dbReference>
<evidence type="ECO:0000256" key="3">
    <source>
        <dbReference type="SAM" id="MobiDB-lite"/>
    </source>
</evidence>
<feature type="repeat" description="PPR" evidence="2">
    <location>
        <begin position="92"/>
        <end position="126"/>
    </location>
</feature>
<keyword evidence="1" id="KW-0677">Repeat</keyword>
<name>A0ABN9T916_9DINO</name>
<protein>
    <recommendedName>
        <fullName evidence="6">Pentatricopeptide repeat-containing protein, chloroplastic</fullName>
    </recommendedName>
</protein>
<sequence>MAVGSFAAPRDVGGEAEAQHHPSSATMLGSARAIRASSGSGLWRCLASCGGRSWSPTSSIYSAGVSACDQGEQWQRALALISEMRLANIEPDEITLNAGTTACARGEQWQQALSLLSEMWEAKLEPTVFSCCVGVNACALGEQWQRALTLLSEGRRM</sequence>
<dbReference type="Gene3D" id="1.25.40.10">
    <property type="entry name" value="Tetratricopeptide repeat domain"/>
    <property type="match status" value="1"/>
</dbReference>